<evidence type="ECO:0000256" key="2">
    <source>
        <dbReference type="ARBA" id="ARBA00022737"/>
    </source>
</evidence>
<dbReference type="PANTHER" id="PTHR11227">
    <property type="entry name" value="WD-REPEAT PROTEIN INTERACTING WITH PHOSPHOINOSIDES WIPI -RELATED"/>
    <property type="match status" value="1"/>
</dbReference>
<keyword evidence="4" id="KW-1185">Reference proteome</keyword>
<dbReference type="EMBL" id="KL974675">
    <property type="protein sequence ID" value="KFK23851.1"/>
    <property type="molecule type" value="Genomic_DNA"/>
</dbReference>
<sequence>MSLTLDGSVFATASIKGILIRIFNSLTREIYSIAISMNLKWVAASSFGPGKTVLVVGIDGSFRRCRFDDGQGGDMVELEHKHFVSLPETDGTIVEM</sequence>
<evidence type="ECO:0000256" key="1">
    <source>
        <dbReference type="ARBA" id="ARBA00022574"/>
    </source>
</evidence>
<organism evidence="3 4">
    <name type="scientific">Arabis alpina</name>
    <name type="common">Alpine rock-cress</name>
    <dbReference type="NCBI Taxonomy" id="50452"/>
    <lineage>
        <taxon>Eukaryota</taxon>
        <taxon>Viridiplantae</taxon>
        <taxon>Streptophyta</taxon>
        <taxon>Embryophyta</taxon>
        <taxon>Tracheophyta</taxon>
        <taxon>Spermatophyta</taxon>
        <taxon>Magnoliopsida</taxon>
        <taxon>eudicotyledons</taxon>
        <taxon>Gunneridae</taxon>
        <taxon>Pentapetalae</taxon>
        <taxon>rosids</taxon>
        <taxon>malvids</taxon>
        <taxon>Brassicales</taxon>
        <taxon>Brassicaceae</taxon>
        <taxon>Arabideae</taxon>
        <taxon>Arabis</taxon>
    </lineage>
</organism>
<accession>A0A087G1U9</accession>
<dbReference type="eggNOG" id="KOG2111">
    <property type="taxonomic scope" value="Eukaryota"/>
</dbReference>
<dbReference type="Proteomes" id="UP000029120">
    <property type="component" value="Unassembled WGS sequence"/>
</dbReference>
<name>A0A087G1U9_ARAAL</name>
<keyword evidence="2" id="KW-0677">Repeat</keyword>
<keyword evidence="1" id="KW-0853">WD repeat</keyword>
<dbReference type="AlphaFoldDB" id="A0A087G1U9"/>
<gene>
    <name evidence="3" type="ORF">AALP_AAs58461U000200</name>
</gene>
<proteinExistence type="predicted"/>
<reference evidence="4" key="1">
    <citation type="journal article" date="2015" name="Nat. Plants">
        <title>Genome expansion of Arabis alpina linked with retrotransposition and reduced symmetric DNA methylation.</title>
        <authorList>
            <person name="Willing E.M."/>
            <person name="Rawat V."/>
            <person name="Mandakova T."/>
            <person name="Maumus F."/>
            <person name="James G.V."/>
            <person name="Nordstroem K.J."/>
            <person name="Becker C."/>
            <person name="Warthmann N."/>
            <person name="Chica C."/>
            <person name="Szarzynska B."/>
            <person name="Zytnicki M."/>
            <person name="Albani M.C."/>
            <person name="Kiefer C."/>
            <person name="Bergonzi S."/>
            <person name="Castaings L."/>
            <person name="Mateos J.L."/>
            <person name="Berns M.C."/>
            <person name="Bujdoso N."/>
            <person name="Piofczyk T."/>
            <person name="de Lorenzo L."/>
            <person name="Barrero-Sicilia C."/>
            <person name="Mateos I."/>
            <person name="Piednoel M."/>
            <person name="Hagmann J."/>
            <person name="Chen-Min-Tao R."/>
            <person name="Iglesias-Fernandez R."/>
            <person name="Schuster S.C."/>
            <person name="Alonso-Blanco C."/>
            <person name="Roudier F."/>
            <person name="Carbonero P."/>
            <person name="Paz-Ares J."/>
            <person name="Davis S.J."/>
            <person name="Pecinka A."/>
            <person name="Quesneville H."/>
            <person name="Colot V."/>
            <person name="Lysak M.A."/>
            <person name="Weigel D."/>
            <person name="Coupland G."/>
            <person name="Schneeberger K."/>
        </authorList>
    </citation>
    <scope>NUCLEOTIDE SEQUENCE [LARGE SCALE GENOMIC DNA]</scope>
    <source>
        <strain evidence="4">cv. Pajares</strain>
    </source>
</reference>
<protein>
    <submittedName>
        <fullName evidence="3">Uncharacterized protein</fullName>
    </submittedName>
</protein>
<evidence type="ECO:0000313" key="3">
    <source>
        <dbReference type="EMBL" id="KFK23851.1"/>
    </source>
</evidence>
<dbReference type="InterPro" id="IPR048720">
    <property type="entry name" value="PROPPIN"/>
</dbReference>
<dbReference type="OrthoDB" id="1667587at2759"/>
<evidence type="ECO:0000313" key="4">
    <source>
        <dbReference type="Proteomes" id="UP000029120"/>
    </source>
</evidence>
<dbReference type="Gramene" id="KFK23851">
    <property type="protein sequence ID" value="KFK23851"/>
    <property type="gene ID" value="AALP_AAs58461U000200"/>
</dbReference>